<evidence type="ECO:0000313" key="5">
    <source>
        <dbReference type="EMBL" id="QLY29592.1"/>
    </source>
</evidence>
<comment type="similarity">
    <text evidence="1">Belongs to the 'GDXG' lipolytic enzyme family.</text>
</comment>
<dbReference type="InterPro" id="IPR050300">
    <property type="entry name" value="GDXG_lipolytic_enzyme"/>
</dbReference>
<evidence type="ECO:0000256" key="2">
    <source>
        <dbReference type="ARBA" id="ARBA00022801"/>
    </source>
</evidence>
<dbReference type="Gene3D" id="3.40.50.1820">
    <property type="entry name" value="alpha/beta hydrolase"/>
    <property type="match status" value="1"/>
</dbReference>
<dbReference type="RefSeq" id="WP_181580796.1">
    <property type="nucleotide sequence ID" value="NZ_CP059399.1"/>
</dbReference>
<proteinExistence type="inferred from homology"/>
<keyword evidence="6" id="KW-1185">Reference proteome</keyword>
<evidence type="ECO:0000256" key="3">
    <source>
        <dbReference type="PROSITE-ProRule" id="PRU10038"/>
    </source>
</evidence>
<dbReference type="AlphaFoldDB" id="A0A7D6V7K0"/>
<gene>
    <name evidence="5" type="ORF">H0264_30785</name>
</gene>
<reference evidence="5 6" key="1">
    <citation type="submission" date="2020-07" db="EMBL/GenBank/DDBJ databases">
        <authorList>
            <person name="Zhuang K."/>
            <person name="Ran Y."/>
        </authorList>
    </citation>
    <scope>NUCLEOTIDE SEQUENCE [LARGE SCALE GENOMIC DNA]</scope>
    <source>
        <strain evidence="5 6">WCH-YHL-001</strain>
    </source>
</reference>
<dbReference type="Pfam" id="PF07859">
    <property type="entry name" value="Abhydrolase_3"/>
    <property type="match status" value="1"/>
</dbReference>
<dbReference type="FunFam" id="3.40.50.1820:FF:000089">
    <property type="entry name" value="Alpha/beta hydrolase"/>
    <property type="match status" value="1"/>
</dbReference>
<protein>
    <submittedName>
        <fullName evidence="5">Alpha/beta hydrolase</fullName>
    </submittedName>
</protein>
<evidence type="ECO:0000256" key="1">
    <source>
        <dbReference type="ARBA" id="ARBA00010515"/>
    </source>
</evidence>
<dbReference type="InterPro" id="IPR013094">
    <property type="entry name" value="AB_hydrolase_3"/>
</dbReference>
<keyword evidence="2 5" id="KW-0378">Hydrolase</keyword>
<dbReference type="GO" id="GO:0016787">
    <property type="term" value="F:hydrolase activity"/>
    <property type="evidence" value="ECO:0007669"/>
    <property type="project" value="UniProtKB-KW"/>
</dbReference>
<dbReference type="PANTHER" id="PTHR48081:SF8">
    <property type="entry name" value="ALPHA_BETA HYDROLASE FOLD-3 DOMAIN-CONTAINING PROTEIN-RELATED"/>
    <property type="match status" value="1"/>
</dbReference>
<dbReference type="PANTHER" id="PTHR48081">
    <property type="entry name" value="AB HYDROLASE SUPERFAMILY PROTEIN C4A8.06C"/>
    <property type="match status" value="1"/>
</dbReference>
<dbReference type="EMBL" id="CP059399">
    <property type="protein sequence ID" value="QLY29592.1"/>
    <property type="molecule type" value="Genomic_DNA"/>
</dbReference>
<organism evidence="5 6">
    <name type="scientific">Nocardia huaxiensis</name>
    <dbReference type="NCBI Taxonomy" id="2755382"/>
    <lineage>
        <taxon>Bacteria</taxon>
        <taxon>Bacillati</taxon>
        <taxon>Actinomycetota</taxon>
        <taxon>Actinomycetes</taxon>
        <taxon>Mycobacteriales</taxon>
        <taxon>Nocardiaceae</taxon>
        <taxon>Nocardia</taxon>
    </lineage>
</organism>
<evidence type="ECO:0000259" key="4">
    <source>
        <dbReference type="Pfam" id="PF07859"/>
    </source>
</evidence>
<evidence type="ECO:0000313" key="6">
    <source>
        <dbReference type="Proteomes" id="UP000515512"/>
    </source>
</evidence>
<dbReference type="Proteomes" id="UP000515512">
    <property type="component" value="Chromosome"/>
</dbReference>
<accession>A0A7D6V7K0</accession>
<dbReference type="SUPFAM" id="SSF53474">
    <property type="entry name" value="alpha/beta-Hydrolases"/>
    <property type="match status" value="1"/>
</dbReference>
<sequence>MPLHPQAQALRDRWAAAQTPPLYTLTVAQARAADLAAIRSTRGTRESVHSVTNAIIPGPGGQLAVRVYKPAVAPGPLPVLVYFFGGGWTLGSLETCDALCRTLTNAVGCVTVAIGYRLAPEHKFPAAVLDCAAGVRWVAANAAALGVDPNRLAVAGDSAGGNLAAATCLHARDTGGPAIATQVLVYPNTHYGRATGSAVEAIDPVFFNQNSVRWYWNHYLADPAAGRNPLASPLLAADHSGLPPALIITAEYDPLRDEGAEYADQLAAAGGQVCHRRYDGVMHGFFTMSGELDAARTAVAQVAGHLRGVFAQIGAAA</sequence>
<name>A0A7D6V7K0_9NOCA</name>
<dbReference type="InterPro" id="IPR029058">
    <property type="entry name" value="AB_hydrolase_fold"/>
</dbReference>
<feature type="domain" description="Alpha/beta hydrolase fold-3" evidence="4">
    <location>
        <begin position="80"/>
        <end position="286"/>
    </location>
</feature>
<dbReference type="KEGG" id="nhu:H0264_30785"/>
<dbReference type="InterPro" id="IPR033140">
    <property type="entry name" value="Lipase_GDXG_put_SER_AS"/>
</dbReference>
<dbReference type="PROSITE" id="PS01174">
    <property type="entry name" value="LIPASE_GDXG_SER"/>
    <property type="match status" value="1"/>
</dbReference>
<feature type="active site" evidence="3">
    <location>
        <position position="158"/>
    </location>
</feature>